<keyword evidence="1" id="KW-0812">Transmembrane</keyword>
<organism evidence="2 3">
    <name type="scientific">Thiohalophilus thiocyanatoxydans</name>
    <dbReference type="NCBI Taxonomy" id="381308"/>
    <lineage>
        <taxon>Bacteria</taxon>
        <taxon>Pseudomonadati</taxon>
        <taxon>Pseudomonadota</taxon>
        <taxon>Gammaproteobacteria</taxon>
        <taxon>Thiohalomonadales</taxon>
        <taxon>Thiohalophilaceae</taxon>
        <taxon>Thiohalophilus</taxon>
    </lineage>
</organism>
<feature type="transmembrane region" description="Helical" evidence="1">
    <location>
        <begin position="40"/>
        <end position="62"/>
    </location>
</feature>
<dbReference type="OrthoDB" id="5785537at2"/>
<dbReference type="PIRSF" id="PIRSF019883">
    <property type="entry name" value="UCP019883"/>
    <property type="match status" value="1"/>
</dbReference>
<evidence type="ECO:0000256" key="1">
    <source>
        <dbReference type="SAM" id="Phobius"/>
    </source>
</evidence>
<dbReference type="RefSeq" id="WP_134081521.1">
    <property type="nucleotide sequence ID" value="NZ_SOQX01000002.1"/>
</dbReference>
<gene>
    <name evidence="2" type="ORF">EDC23_0869</name>
</gene>
<evidence type="ECO:0000313" key="3">
    <source>
        <dbReference type="Proteomes" id="UP000294914"/>
    </source>
</evidence>
<keyword evidence="3" id="KW-1185">Reference proteome</keyword>
<dbReference type="Proteomes" id="UP000294914">
    <property type="component" value="Unassembled WGS sequence"/>
</dbReference>
<dbReference type="AlphaFoldDB" id="A0A4R8INP2"/>
<reference evidence="2 3" key="1">
    <citation type="submission" date="2019-03" db="EMBL/GenBank/DDBJ databases">
        <title>Genomic Encyclopedia of Type Strains, Phase IV (KMG-IV): sequencing the most valuable type-strain genomes for metagenomic binning, comparative biology and taxonomic classification.</title>
        <authorList>
            <person name="Goeker M."/>
        </authorList>
    </citation>
    <scope>NUCLEOTIDE SEQUENCE [LARGE SCALE GENOMIC DNA]</scope>
    <source>
        <strain evidence="2 3">DSM 16326</strain>
    </source>
</reference>
<sequence length="107" mass="12339">MSAVSIWVLLVSAIIAANLPWASERFFFLFTPPGGGLKRAWMRLVEWLVLYGLVGLIAVGLEQKATGERYPQDWEFYAVTFCMFVVFAIPGFVYRYQLRPLLHRHRA</sequence>
<dbReference type="EMBL" id="SOQX01000002">
    <property type="protein sequence ID" value="TDY02496.1"/>
    <property type="molecule type" value="Genomic_DNA"/>
</dbReference>
<comment type="caution">
    <text evidence="2">The sequence shown here is derived from an EMBL/GenBank/DDBJ whole genome shotgun (WGS) entry which is preliminary data.</text>
</comment>
<proteinExistence type="predicted"/>
<accession>A0A4R8INP2</accession>
<evidence type="ECO:0000313" key="2">
    <source>
        <dbReference type="EMBL" id="TDY02496.1"/>
    </source>
</evidence>
<keyword evidence="1" id="KW-0472">Membrane</keyword>
<keyword evidence="1" id="KW-1133">Transmembrane helix</keyword>
<protein>
    <submittedName>
        <fullName evidence="2">Uncharacterized protein DUF2818</fullName>
    </submittedName>
</protein>
<feature type="transmembrane region" description="Helical" evidence="1">
    <location>
        <begin position="74"/>
        <end position="94"/>
    </location>
</feature>
<dbReference type="InterPro" id="IPR016768">
    <property type="entry name" value="UCP019883"/>
</dbReference>
<name>A0A4R8INP2_9GAMM</name>
<dbReference type="Pfam" id="PF10993">
    <property type="entry name" value="DUF2818"/>
    <property type="match status" value="1"/>
</dbReference>